<reference evidence="1 2" key="1">
    <citation type="journal article" date="2015" name="Genome Announc.">
        <title>Genome sequence and annotation of Trichoderma parareesei, the ancestor of the cellulase producer Trichoderma reesei.</title>
        <authorList>
            <person name="Yang D."/>
            <person name="Pomraning K."/>
            <person name="Kopchinskiy A."/>
            <person name="Karimi Aghcheh R."/>
            <person name="Atanasova L."/>
            <person name="Chenthamara K."/>
            <person name="Baker S.E."/>
            <person name="Zhang R."/>
            <person name="Shen Q."/>
            <person name="Freitag M."/>
            <person name="Kubicek C.P."/>
            <person name="Druzhinina I.S."/>
        </authorList>
    </citation>
    <scope>NUCLEOTIDE SEQUENCE [LARGE SCALE GENOMIC DNA]</scope>
    <source>
        <strain evidence="1 2">CBS 125925</strain>
    </source>
</reference>
<dbReference type="EMBL" id="LFMI01000741">
    <property type="protein sequence ID" value="OTA06995.1"/>
    <property type="molecule type" value="Genomic_DNA"/>
</dbReference>
<dbReference type="Proteomes" id="UP000219286">
    <property type="component" value="Unassembled WGS sequence"/>
</dbReference>
<evidence type="ECO:0000313" key="1">
    <source>
        <dbReference type="EMBL" id="OTA06995.1"/>
    </source>
</evidence>
<dbReference type="AlphaFoldDB" id="A0A2H3A2S3"/>
<evidence type="ECO:0000313" key="2">
    <source>
        <dbReference type="Proteomes" id="UP000219286"/>
    </source>
</evidence>
<sequence>MGLGNELLWLFKIPYANGVRILLFQPVFRRWLKVGTKHAETDEALSIARGRQLAQWRCQSGFKLIQAPIATECGFGTRDPT</sequence>
<gene>
    <name evidence="1" type="ORF">A9Z42_0078050</name>
</gene>
<keyword evidence="2" id="KW-1185">Reference proteome</keyword>
<accession>A0A2H3A2S3</accession>
<organism evidence="1 2">
    <name type="scientific">Trichoderma parareesei</name>
    <name type="common">Filamentous fungus</name>
    <dbReference type="NCBI Taxonomy" id="858221"/>
    <lineage>
        <taxon>Eukaryota</taxon>
        <taxon>Fungi</taxon>
        <taxon>Dikarya</taxon>
        <taxon>Ascomycota</taxon>
        <taxon>Pezizomycotina</taxon>
        <taxon>Sordariomycetes</taxon>
        <taxon>Hypocreomycetidae</taxon>
        <taxon>Hypocreales</taxon>
        <taxon>Hypocreaceae</taxon>
        <taxon>Trichoderma</taxon>
    </lineage>
</organism>
<name>A0A2H3A2S3_TRIPA</name>
<protein>
    <submittedName>
        <fullName evidence="1">Uncharacterized protein</fullName>
    </submittedName>
</protein>
<comment type="caution">
    <text evidence="1">The sequence shown here is derived from an EMBL/GenBank/DDBJ whole genome shotgun (WGS) entry which is preliminary data.</text>
</comment>
<proteinExistence type="predicted"/>